<dbReference type="BioCyc" id="RPAL652103:RPDX1_RS10210-MONOMER"/>
<reference evidence="13" key="1">
    <citation type="submission" date="2010-12" db="EMBL/GenBank/DDBJ databases">
        <title>Complete sequence of Rhodopseudomonas palustris DX-1.</title>
        <authorList>
            <consortium name="US DOE Joint Genome Institute"/>
            <person name="Lucas S."/>
            <person name="Copeland A."/>
            <person name="Lapidus A."/>
            <person name="Cheng J.-F."/>
            <person name="Goodwin L."/>
            <person name="Pitluck S."/>
            <person name="Misra M."/>
            <person name="Chertkov O."/>
            <person name="Detter J.C."/>
            <person name="Han C."/>
            <person name="Tapia R."/>
            <person name="Land M."/>
            <person name="Hauser L."/>
            <person name="Kyrpides N."/>
            <person name="Ivanova N."/>
            <person name="Ovchinnikova G."/>
            <person name="Logan B."/>
            <person name="Oda Y."/>
            <person name="Harwood C."/>
            <person name="Woyke T."/>
        </authorList>
    </citation>
    <scope>NUCLEOTIDE SEQUENCE [LARGE SCALE GENOMIC DNA]</scope>
    <source>
        <strain evidence="13">DX-1</strain>
    </source>
</reference>
<feature type="coiled-coil region" evidence="10">
    <location>
        <begin position="115"/>
        <end position="142"/>
    </location>
</feature>
<evidence type="ECO:0000256" key="6">
    <source>
        <dbReference type="ARBA" id="ARBA00022692"/>
    </source>
</evidence>
<gene>
    <name evidence="13" type="ordered locus">Rpdx1_2083</name>
</gene>
<dbReference type="InterPro" id="IPR050739">
    <property type="entry name" value="MFP"/>
</dbReference>
<keyword evidence="10" id="KW-0175">Coiled coil</keyword>
<keyword evidence="4 9" id="KW-1003">Cell membrane</keyword>
<evidence type="ECO:0000256" key="5">
    <source>
        <dbReference type="ARBA" id="ARBA00022519"/>
    </source>
</evidence>
<dbReference type="Pfam" id="PF25994">
    <property type="entry name" value="HH_AprE"/>
    <property type="match status" value="1"/>
</dbReference>
<dbReference type="Proteomes" id="UP000001402">
    <property type="component" value="Chromosome"/>
</dbReference>
<dbReference type="HOGENOM" id="CLU_023976_1_1_5"/>
<feature type="domain" description="AprE-like beta-barrel" evidence="12">
    <location>
        <begin position="343"/>
        <end position="431"/>
    </location>
</feature>
<dbReference type="PANTHER" id="PTHR30386:SF17">
    <property type="entry name" value="ALKALINE PROTEASE SECRETION PROTEIN APRE"/>
    <property type="match status" value="1"/>
</dbReference>
<dbReference type="NCBIfam" id="TIGR01843">
    <property type="entry name" value="type_I_hlyD"/>
    <property type="match status" value="1"/>
</dbReference>
<dbReference type="PRINTS" id="PR01490">
    <property type="entry name" value="RTXTOXIND"/>
</dbReference>
<dbReference type="InterPro" id="IPR010129">
    <property type="entry name" value="T1SS_HlyD"/>
</dbReference>
<dbReference type="STRING" id="652103.Rpdx1_2083"/>
<evidence type="ECO:0000256" key="10">
    <source>
        <dbReference type="SAM" id="Coils"/>
    </source>
</evidence>
<dbReference type="PANTHER" id="PTHR30386">
    <property type="entry name" value="MEMBRANE FUSION SUBUNIT OF EMRAB-TOLC MULTIDRUG EFFLUX PUMP"/>
    <property type="match status" value="1"/>
</dbReference>
<dbReference type="EMBL" id="CP002418">
    <property type="protein sequence ID" value="ADU43690.1"/>
    <property type="molecule type" value="Genomic_DNA"/>
</dbReference>
<evidence type="ECO:0000256" key="8">
    <source>
        <dbReference type="ARBA" id="ARBA00023136"/>
    </source>
</evidence>
<comment type="subcellular location">
    <subcellularLocation>
        <location evidence="1 9">Cell inner membrane</location>
        <topology evidence="1 9">Single-pass membrane protein</topology>
    </subcellularLocation>
</comment>
<organism evidence="13 14">
    <name type="scientific">Rhodopseudomonas palustris (strain DX-1)</name>
    <dbReference type="NCBI Taxonomy" id="652103"/>
    <lineage>
        <taxon>Bacteria</taxon>
        <taxon>Pseudomonadati</taxon>
        <taxon>Pseudomonadota</taxon>
        <taxon>Alphaproteobacteria</taxon>
        <taxon>Hyphomicrobiales</taxon>
        <taxon>Nitrobacteraceae</taxon>
        <taxon>Rhodopseudomonas</taxon>
    </lineage>
</organism>
<keyword evidence="6 9" id="KW-0812">Transmembrane</keyword>
<proteinExistence type="inferred from homology"/>
<evidence type="ECO:0000256" key="1">
    <source>
        <dbReference type="ARBA" id="ARBA00004377"/>
    </source>
</evidence>
<dbReference type="KEGG" id="rpx:Rpdx1_2083"/>
<dbReference type="AlphaFoldDB" id="E6VQ13"/>
<keyword evidence="7 9" id="KW-1133">Transmembrane helix</keyword>
<dbReference type="InterPro" id="IPR058982">
    <property type="entry name" value="Beta-barrel_AprE"/>
</dbReference>
<sequence length="455" mass="49759">MTLEAKPPKTTAPEIKTVEVSEVDGVSAGLSIRKHAIIGWLALALLIGGVGGWAVTAELAGAVVASGLLVVESDVKKVQHPTGGVIGELLVRDGSRVEGGDVLVRLDETVTRSNLAIVVKSLNELNVRKARLEAERDDADRVVFPSHLTALTEDPEIGDLMTGEARLFELRRSARQGQKAQLQERIGQLDEEIAGLTGQSNSKRREITFIHQELVGVRELWEKRLVPINRVMTLERESVRLDGESNQLIAAAAQAKGKKIETGLQIIQIDQDLRSDVAKELREIQGKTAELVERKVAAEDQLKRIDIRAPQSGTIHQLSVHTVGGVVGASETLMLIVPDEDALNVEVKLSPSDIDQVHVGQPAVLRFSAFSQRTTPEINGVVSRVSADITQDQKTSAAYYIARVTMPKNEIARLGQVRLMPGMPVEAFIQTDTRTVASYLVKPLHDQIMRAFRER</sequence>
<dbReference type="InterPro" id="IPR058781">
    <property type="entry name" value="HH_AprE-like"/>
</dbReference>
<dbReference type="GO" id="GO:0015031">
    <property type="term" value="P:protein transport"/>
    <property type="evidence" value="ECO:0007669"/>
    <property type="project" value="InterPro"/>
</dbReference>
<dbReference type="OrthoDB" id="9810980at2"/>
<dbReference type="eggNOG" id="COG0845">
    <property type="taxonomic scope" value="Bacteria"/>
</dbReference>
<dbReference type="Gene3D" id="2.40.30.170">
    <property type="match status" value="1"/>
</dbReference>
<evidence type="ECO:0000256" key="4">
    <source>
        <dbReference type="ARBA" id="ARBA00022475"/>
    </source>
</evidence>
<evidence type="ECO:0000313" key="13">
    <source>
        <dbReference type="EMBL" id="ADU43690.1"/>
    </source>
</evidence>
<feature type="transmembrane region" description="Helical" evidence="9">
    <location>
        <begin position="37"/>
        <end position="55"/>
    </location>
</feature>
<keyword evidence="5 9" id="KW-0997">Cell inner membrane</keyword>
<protein>
    <recommendedName>
        <fullName evidence="9">Membrane fusion protein (MFP) family protein</fullName>
    </recommendedName>
</protein>
<evidence type="ECO:0000313" key="14">
    <source>
        <dbReference type="Proteomes" id="UP000001402"/>
    </source>
</evidence>
<feature type="domain" description="AprE-like long alpha-helical hairpin" evidence="11">
    <location>
        <begin position="112"/>
        <end position="301"/>
    </location>
</feature>
<evidence type="ECO:0000259" key="12">
    <source>
        <dbReference type="Pfam" id="PF26002"/>
    </source>
</evidence>
<evidence type="ECO:0000256" key="2">
    <source>
        <dbReference type="ARBA" id="ARBA00009477"/>
    </source>
</evidence>
<keyword evidence="8 9" id="KW-0472">Membrane</keyword>
<comment type="similarity">
    <text evidence="2 9">Belongs to the membrane fusion protein (MFP) (TC 8.A.1) family.</text>
</comment>
<evidence type="ECO:0000256" key="7">
    <source>
        <dbReference type="ARBA" id="ARBA00022989"/>
    </source>
</evidence>
<accession>E6VQ13</accession>
<evidence type="ECO:0000256" key="9">
    <source>
        <dbReference type="RuleBase" id="RU365093"/>
    </source>
</evidence>
<evidence type="ECO:0000259" key="11">
    <source>
        <dbReference type="Pfam" id="PF25994"/>
    </source>
</evidence>
<keyword evidence="3 9" id="KW-0813">Transport</keyword>
<dbReference type="Pfam" id="PF26002">
    <property type="entry name" value="Beta-barrel_AprE"/>
    <property type="match status" value="1"/>
</dbReference>
<dbReference type="GO" id="GO:0005886">
    <property type="term" value="C:plasma membrane"/>
    <property type="evidence" value="ECO:0007669"/>
    <property type="project" value="UniProtKB-SubCell"/>
</dbReference>
<name>E6VQ13_RHOPX</name>
<evidence type="ECO:0000256" key="3">
    <source>
        <dbReference type="ARBA" id="ARBA00022448"/>
    </source>
</evidence>